<dbReference type="EMBL" id="PDLL01000026">
    <property type="protein sequence ID" value="PYY71826.1"/>
    <property type="molecule type" value="Genomic_DNA"/>
</dbReference>
<name>A0A2W0EV83_PSEJE</name>
<sequence>MMGEEFRTSWFAFWLLAGPILVGAVHIVFSLYLSQRHLDTMIQALNNSRYIHIWGMRWRDQGWFGRFVLTNKIGGMVLWSKAYIRIGDVDPVDIKKFPPHLKRLLQIDAVMLFGCAILVSFGYVLMKLG</sequence>
<dbReference type="RefSeq" id="WP_110657852.1">
    <property type="nucleotide sequence ID" value="NZ_PDLL01000026.1"/>
</dbReference>
<accession>A0A2W0EV83</accession>
<dbReference type="OrthoDB" id="6998904at2"/>
<keyword evidence="1" id="KW-0812">Transmembrane</keyword>
<evidence type="ECO:0000256" key="1">
    <source>
        <dbReference type="SAM" id="Phobius"/>
    </source>
</evidence>
<protein>
    <submittedName>
        <fullName evidence="2">Uncharacterized protein</fullName>
    </submittedName>
</protein>
<evidence type="ECO:0000313" key="2">
    <source>
        <dbReference type="EMBL" id="PYY71826.1"/>
    </source>
</evidence>
<keyword evidence="1" id="KW-0472">Membrane</keyword>
<proteinExistence type="predicted"/>
<organism evidence="2 3">
    <name type="scientific">Pseudomonas jessenii</name>
    <dbReference type="NCBI Taxonomy" id="77298"/>
    <lineage>
        <taxon>Bacteria</taxon>
        <taxon>Pseudomonadati</taxon>
        <taxon>Pseudomonadota</taxon>
        <taxon>Gammaproteobacteria</taxon>
        <taxon>Pseudomonadales</taxon>
        <taxon>Pseudomonadaceae</taxon>
        <taxon>Pseudomonas</taxon>
    </lineage>
</organism>
<feature type="transmembrane region" description="Helical" evidence="1">
    <location>
        <begin position="12"/>
        <end position="33"/>
    </location>
</feature>
<evidence type="ECO:0000313" key="3">
    <source>
        <dbReference type="Proteomes" id="UP000247437"/>
    </source>
</evidence>
<reference evidence="2 3" key="1">
    <citation type="journal article" date="2018" name="Appl. Microbiol. Biotechnol.">
        <title>Characterization of the caprolactam degradation pathway in Pseudomonas jessenii using mass spectrometry-based proteomics.</title>
        <authorList>
            <person name="Otzen M."/>
            <person name="Palacio C."/>
            <person name="Janssen D.B."/>
        </authorList>
    </citation>
    <scope>NUCLEOTIDE SEQUENCE [LARGE SCALE GENOMIC DNA]</scope>
    <source>
        <strain evidence="2 3">GO3</strain>
    </source>
</reference>
<gene>
    <name evidence="2" type="ORF">CRX42_04265</name>
</gene>
<keyword evidence="1" id="KW-1133">Transmembrane helix</keyword>
<dbReference type="AlphaFoldDB" id="A0A2W0EV83"/>
<dbReference type="Proteomes" id="UP000247437">
    <property type="component" value="Unassembled WGS sequence"/>
</dbReference>
<feature type="transmembrane region" description="Helical" evidence="1">
    <location>
        <begin position="104"/>
        <end position="126"/>
    </location>
</feature>
<comment type="caution">
    <text evidence="2">The sequence shown here is derived from an EMBL/GenBank/DDBJ whole genome shotgun (WGS) entry which is preliminary data.</text>
</comment>